<dbReference type="RefSeq" id="WP_140031359.1">
    <property type="nucleotide sequence ID" value="NZ_CP137845.1"/>
</dbReference>
<reference evidence="2" key="1">
    <citation type="submission" date="2023-11" db="EMBL/GenBank/DDBJ databases">
        <title>Completed genome sequence of Mycoplasma equirhinis type strain M432/72.</title>
        <authorList>
            <person name="Spergser J."/>
        </authorList>
    </citation>
    <scope>NUCLEOTIDE SEQUENCE [LARGE SCALE GENOMIC DNA]</scope>
    <source>
        <strain evidence="2">M432/72</strain>
    </source>
</reference>
<keyword evidence="3" id="KW-1185">Reference proteome</keyword>
<keyword evidence="1" id="KW-0472">Membrane</keyword>
<organism evidence="2 3">
    <name type="scientific">Metamycoplasma equirhinis</name>
    <dbReference type="NCBI Taxonomy" id="92402"/>
    <lineage>
        <taxon>Bacteria</taxon>
        <taxon>Bacillati</taxon>
        <taxon>Mycoplasmatota</taxon>
        <taxon>Mycoplasmoidales</taxon>
        <taxon>Metamycoplasmataceae</taxon>
        <taxon>Metamycoplasma</taxon>
    </lineage>
</organism>
<sequence>MSKFENFFGEKNTKNNILYYLVASIIAIPTGIIALLASLLLKPYIKEGFAILITIVQIIAIGIILFLIISLAPIYKDIKQKYKKSTITLFSIIIIFAAISLILLVSAFFINSVIKAYKNADTDAISKINALKLTLISATSIYVALTTINLGFAIYIYIKTKREYNE</sequence>
<evidence type="ECO:0000313" key="3">
    <source>
        <dbReference type="Proteomes" id="UP001303601"/>
    </source>
</evidence>
<gene>
    <name evidence="2" type="ORF">R9B83_02230</name>
</gene>
<dbReference type="EMBL" id="CP137845">
    <property type="protein sequence ID" value="WPB53788.1"/>
    <property type="molecule type" value="Genomic_DNA"/>
</dbReference>
<protein>
    <recommendedName>
        <fullName evidence="4">DUF996 domain-containing protein</fullName>
    </recommendedName>
</protein>
<feature type="transmembrane region" description="Helical" evidence="1">
    <location>
        <begin position="49"/>
        <end position="75"/>
    </location>
</feature>
<dbReference type="GeneID" id="94493691"/>
<name>A0ABZ0PA16_9BACT</name>
<proteinExistence type="predicted"/>
<feature type="transmembrane region" description="Helical" evidence="1">
    <location>
        <begin position="17"/>
        <end position="37"/>
    </location>
</feature>
<accession>A0ABZ0PA16</accession>
<evidence type="ECO:0008006" key="4">
    <source>
        <dbReference type="Google" id="ProtNLM"/>
    </source>
</evidence>
<keyword evidence="1" id="KW-1133">Transmembrane helix</keyword>
<evidence type="ECO:0000256" key="1">
    <source>
        <dbReference type="SAM" id="Phobius"/>
    </source>
</evidence>
<evidence type="ECO:0000313" key="2">
    <source>
        <dbReference type="EMBL" id="WPB53788.1"/>
    </source>
</evidence>
<keyword evidence="1" id="KW-0812">Transmembrane</keyword>
<feature type="transmembrane region" description="Helical" evidence="1">
    <location>
        <begin position="130"/>
        <end position="158"/>
    </location>
</feature>
<dbReference type="Proteomes" id="UP001303601">
    <property type="component" value="Chromosome"/>
</dbReference>
<feature type="transmembrane region" description="Helical" evidence="1">
    <location>
        <begin position="87"/>
        <end position="110"/>
    </location>
</feature>